<feature type="signal peptide" evidence="1">
    <location>
        <begin position="1"/>
        <end position="23"/>
    </location>
</feature>
<reference evidence="2" key="2">
    <citation type="submission" date="2020-06" db="EMBL/GenBank/DDBJ databases">
        <title>Helianthus annuus Genome sequencing and assembly Release 2.</title>
        <authorList>
            <person name="Gouzy J."/>
            <person name="Langlade N."/>
            <person name="Munos S."/>
        </authorList>
    </citation>
    <scope>NUCLEOTIDE SEQUENCE</scope>
    <source>
        <tissue evidence="2">Leaves</tissue>
    </source>
</reference>
<sequence>MISSFNLSVLMISESLFITCCLCMLPNIHMQESYSDANKFMIGGLRMIACSCLRVHLCFPI</sequence>
<protein>
    <submittedName>
        <fullName evidence="2">Uncharacterized protein</fullName>
    </submittedName>
</protein>
<accession>A0A9K3EMT2</accession>
<organism evidence="2 3">
    <name type="scientific">Helianthus annuus</name>
    <name type="common">Common sunflower</name>
    <dbReference type="NCBI Taxonomy" id="4232"/>
    <lineage>
        <taxon>Eukaryota</taxon>
        <taxon>Viridiplantae</taxon>
        <taxon>Streptophyta</taxon>
        <taxon>Embryophyta</taxon>
        <taxon>Tracheophyta</taxon>
        <taxon>Spermatophyta</taxon>
        <taxon>Magnoliopsida</taxon>
        <taxon>eudicotyledons</taxon>
        <taxon>Gunneridae</taxon>
        <taxon>Pentapetalae</taxon>
        <taxon>asterids</taxon>
        <taxon>campanulids</taxon>
        <taxon>Asterales</taxon>
        <taxon>Asteraceae</taxon>
        <taxon>Asteroideae</taxon>
        <taxon>Heliantheae alliance</taxon>
        <taxon>Heliantheae</taxon>
        <taxon>Helianthus</taxon>
    </lineage>
</organism>
<evidence type="ECO:0000313" key="2">
    <source>
        <dbReference type="EMBL" id="KAF5775491.1"/>
    </source>
</evidence>
<dbReference type="Proteomes" id="UP000215914">
    <property type="component" value="Unassembled WGS sequence"/>
</dbReference>
<keyword evidence="3" id="KW-1185">Reference proteome</keyword>
<evidence type="ECO:0000256" key="1">
    <source>
        <dbReference type="SAM" id="SignalP"/>
    </source>
</evidence>
<gene>
    <name evidence="2" type="ORF">HanXRQr2_Chr13g0612641</name>
</gene>
<comment type="caution">
    <text evidence="2">The sequence shown here is derived from an EMBL/GenBank/DDBJ whole genome shotgun (WGS) entry which is preliminary data.</text>
</comment>
<dbReference type="Gramene" id="mRNA:HanXRQr2_Chr13g0612641">
    <property type="protein sequence ID" value="CDS:HanXRQr2_Chr13g0612641.1"/>
    <property type="gene ID" value="HanXRQr2_Chr13g0612641"/>
</dbReference>
<evidence type="ECO:0000313" key="3">
    <source>
        <dbReference type="Proteomes" id="UP000215914"/>
    </source>
</evidence>
<dbReference type="AlphaFoldDB" id="A0A9K3EMT2"/>
<name>A0A9K3EMT2_HELAN</name>
<reference evidence="2" key="1">
    <citation type="journal article" date="2017" name="Nature">
        <title>The sunflower genome provides insights into oil metabolism, flowering and Asterid evolution.</title>
        <authorList>
            <person name="Badouin H."/>
            <person name="Gouzy J."/>
            <person name="Grassa C.J."/>
            <person name="Murat F."/>
            <person name="Staton S.E."/>
            <person name="Cottret L."/>
            <person name="Lelandais-Briere C."/>
            <person name="Owens G.L."/>
            <person name="Carrere S."/>
            <person name="Mayjonade B."/>
            <person name="Legrand L."/>
            <person name="Gill N."/>
            <person name="Kane N.C."/>
            <person name="Bowers J.E."/>
            <person name="Hubner S."/>
            <person name="Bellec A."/>
            <person name="Berard A."/>
            <person name="Berges H."/>
            <person name="Blanchet N."/>
            <person name="Boniface M.C."/>
            <person name="Brunel D."/>
            <person name="Catrice O."/>
            <person name="Chaidir N."/>
            <person name="Claudel C."/>
            <person name="Donnadieu C."/>
            <person name="Faraut T."/>
            <person name="Fievet G."/>
            <person name="Helmstetter N."/>
            <person name="King M."/>
            <person name="Knapp S.J."/>
            <person name="Lai Z."/>
            <person name="Le Paslier M.C."/>
            <person name="Lippi Y."/>
            <person name="Lorenzon L."/>
            <person name="Mandel J.R."/>
            <person name="Marage G."/>
            <person name="Marchand G."/>
            <person name="Marquand E."/>
            <person name="Bret-Mestries E."/>
            <person name="Morien E."/>
            <person name="Nambeesan S."/>
            <person name="Nguyen T."/>
            <person name="Pegot-Espagnet P."/>
            <person name="Pouilly N."/>
            <person name="Raftis F."/>
            <person name="Sallet E."/>
            <person name="Schiex T."/>
            <person name="Thomas J."/>
            <person name="Vandecasteele C."/>
            <person name="Vares D."/>
            <person name="Vear F."/>
            <person name="Vautrin S."/>
            <person name="Crespi M."/>
            <person name="Mangin B."/>
            <person name="Burke J.M."/>
            <person name="Salse J."/>
            <person name="Munos S."/>
            <person name="Vincourt P."/>
            <person name="Rieseberg L.H."/>
            <person name="Langlade N.B."/>
        </authorList>
    </citation>
    <scope>NUCLEOTIDE SEQUENCE</scope>
    <source>
        <tissue evidence="2">Leaves</tissue>
    </source>
</reference>
<dbReference type="EMBL" id="MNCJ02000328">
    <property type="protein sequence ID" value="KAF5775491.1"/>
    <property type="molecule type" value="Genomic_DNA"/>
</dbReference>
<feature type="chain" id="PRO_5039889140" evidence="1">
    <location>
        <begin position="24"/>
        <end position="61"/>
    </location>
</feature>
<proteinExistence type="predicted"/>
<keyword evidence="1" id="KW-0732">Signal</keyword>